<keyword evidence="1" id="KW-0175">Coiled coil</keyword>
<dbReference type="Proteomes" id="UP000193920">
    <property type="component" value="Unassembled WGS sequence"/>
</dbReference>
<feature type="compositionally biased region" description="Basic and acidic residues" evidence="2">
    <location>
        <begin position="108"/>
        <end position="130"/>
    </location>
</feature>
<sequence length="436" mass="51635">MELNKELIENSYEDDTDELNRFKEKINPLLEKAVNSQSSFQCSLIVENNENTFNFTKKPYQYDKIRDPIFKNILDNYNKFNSRNSKFFLDQYNDVEKVLCNNDSRGGYDSDHRLGKENESDHDNEKENHINKKSKSKLNSNSNSNNNKKNSNHYIYYLIFVKEKGGKGSINGPFTTVSLKTYFQRENYFNRLLMKGRYSKYLFNLNNIIDDVETFKRQFTFKIKTNYFDFESFFGQDYLEKIENMTSIKEFANILKFIKKLNTDFPLENYLLHNELNEKIQHELEKLKTEILHQQSIQRQELIRILHQQSIQQQENFFKEFKRELLEEHKNLLKDFKRQLLEEQRNLFRESLNNIFNPQNNQNNALEVFNLPTFNHTNPAAIANTFNNNNIFSELSNTPPLTTTASADTSGNLIANIFNLGQTEQTSYPHIDFGSL</sequence>
<gene>
    <name evidence="3" type="ORF">LY90DRAFT_504955</name>
</gene>
<protein>
    <submittedName>
        <fullName evidence="3">Uncharacterized protein</fullName>
    </submittedName>
</protein>
<reference evidence="3 4" key="1">
    <citation type="submission" date="2016-08" db="EMBL/GenBank/DDBJ databases">
        <title>A Parts List for Fungal Cellulosomes Revealed by Comparative Genomics.</title>
        <authorList>
            <consortium name="DOE Joint Genome Institute"/>
            <person name="Haitjema C.H."/>
            <person name="Gilmore S.P."/>
            <person name="Henske J.K."/>
            <person name="Solomon K.V."/>
            <person name="De Groot R."/>
            <person name="Kuo A."/>
            <person name="Mondo S.J."/>
            <person name="Salamov A.A."/>
            <person name="Labutti K."/>
            <person name="Zhao Z."/>
            <person name="Chiniquy J."/>
            <person name="Barry K."/>
            <person name="Brewer H.M."/>
            <person name="Purvine S.O."/>
            <person name="Wright A.T."/>
            <person name="Boxma B."/>
            <person name="Van Alen T."/>
            <person name="Hackstein J.H."/>
            <person name="Baker S.E."/>
            <person name="Grigoriev I.V."/>
            <person name="O'Malley M.A."/>
        </authorList>
    </citation>
    <scope>NUCLEOTIDE SEQUENCE [LARGE SCALE GENOMIC DNA]</scope>
    <source>
        <strain evidence="3 4">G1</strain>
    </source>
</reference>
<proteinExistence type="predicted"/>
<evidence type="ECO:0000256" key="2">
    <source>
        <dbReference type="SAM" id="MobiDB-lite"/>
    </source>
</evidence>
<evidence type="ECO:0000313" key="4">
    <source>
        <dbReference type="Proteomes" id="UP000193920"/>
    </source>
</evidence>
<accession>A0A1Y2E227</accession>
<evidence type="ECO:0000256" key="1">
    <source>
        <dbReference type="SAM" id="Coils"/>
    </source>
</evidence>
<organism evidence="3 4">
    <name type="scientific">Neocallimastix californiae</name>
    <dbReference type="NCBI Taxonomy" id="1754190"/>
    <lineage>
        <taxon>Eukaryota</taxon>
        <taxon>Fungi</taxon>
        <taxon>Fungi incertae sedis</taxon>
        <taxon>Chytridiomycota</taxon>
        <taxon>Chytridiomycota incertae sedis</taxon>
        <taxon>Neocallimastigomycetes</taxon>
        <taxon>Neocallimastigales</taxon>
        <taxon>Neocallimastigaceae</taxon>
        <taxon>Neocallimastix</taxon>
    </lineage>
</organism>
<dbReference type="EMBL" id="MCOG01000052">
    <property type="protein sequence ID" value="ORY65608.1"/>
    <property type="molecule type" value="Genomic_DNA"/>
</dbReference>
<feature type="region of interest" description="Disordered" evidence="2">
    <location>
        <begin position="108"/>
        <end position="147"/>
    </location>
</feature>
<evidence type="ECO:0000313" key="3">
    <source>
        <dbReference type="EMBL" id="ORY65608.1"/>
    </source>
</evidence>
<name>A0A1Y2E227_9FUNG</name>
<dbReference type="AlphaFoldDB" id="A0A1Y2E227"/>
<keyword evidence="4" id="KW-1185">Reference proteome</keyword>
<feature type="coiled-coil region" evidence="1">
    <location>
        <begin position="270"/>
        <end position="346"/>
    </location>
</feature>
<comment type="caution">
    <text evidence="3">The sequence shown here is derived from an EMBL/GenBank/DDBJ whole genome shotgun (WGS) entry which is preliminary data.</text>
</comment>
<feature type="compositionally biased region" description="Low complexity" evidence="2">
    <location>
        <begin position="137"/>
        <end position="147"/>
    </location>
</feature>
<dbReference type="STRING" id="1754190.A0A1Y2E227"/>